<evidence type="ECO:0000259" key="3">
    <source>
        <dbReference type="Pfam" id="PF26571"/>
    </source>
</evidence>
<dbReference type="EMBL" id="AP022871">
    <property type="protein sequence ID" value="BCB84155.1"/>
    <property type="molecule type" value="Genomic_DNA"/>
</dbReference>
<reference evidence="4 5" key="1">
    <citation type="submission" date="2020-03" db="EMBL/GenBank/DDBJ databases">
        <title>Whole genome shotgun sequence of Phytohabitans suffuscus NBRC 105367.</title>
        <authorList>
            <person name="Komaki H."/>
            <person name="Tamura T."/>
        </authorList>
    </citation>
    <scope>NUCLEOTIDE SEQUENCE [LARGE SCALE GENOMIC DNA]</scope>
    <source>
        <strain evidence="4 5">NBRC 105367</strain>
    </source>
</reference>
<feature type="domain" description="ARB-07466-like C-terminal" evidence="3">
    <location>
        <begin position="218"/>
        <end position="325"/>
    </location>
</feature>
<keyword evidence="5" id="KW-1185">Reference proteome</keyword>
<dbReference type="AlphaFoldDB" id="A0A6F8YDF9"/>
<proteinExistence type="predicted"/>
<protein>
    <recommendedName>
        <fullName evidence="3">ARB-07466-like C-terminal domain-containing protein</fullName>
    </recommendedName>
</protein>
<evidence type="ECO:0000313" key="4">
    <source>
        <dbReference type="EMBL" id="BCB84155.1"/>
    </source>
</evidence>
<dbReference type="Pfam" id="PF26571">
    <property type="entry name" value="VldE"/>
    <property type="match status" value="1"/>
</dbReference>
<feature type="coiled-coil region" evidence="1">
    <location>
        <begin position="61"/>
        <end position="88"/>
    </location>
</feature>
<organism evidence="4 5">
    <name type="scientific">Phytohabitans suffuscus</name>
    <dbReference type="NCBI Taxonomy" id="624315"/>
    <lineage>
        <taxon>Bacteria</taxon>
        <taxon>Bacillati</taxon>
        <taxon>Actinomycetota</taxon>
        <taxon>Actinomycetes</taxon>
        <taxon>Micromonosporales</taxon>
        <taxon>Micromonosporaceae</taxon>
    </lineage>
</organism>
<dbReference type="Gene3D" id="6.10.250.3150">
    <property type="match status" value="1"/>
</dbReference>
<feature type="chain" id="PRO_5026209441" description="ARB-07466-like C-terminal domain-containing protein" evidence="2">
    <location>
        <begin position="32"/>
        <end position="335"/>
    </location>
</feature>
<sequence length="335" mass="35398">MAHARSRVSLVAVLFAAAFALIGLPAEPAAAAPTDDEGGTATLRKQLDTATKGFLAAQNTLNSSKKRQQELTAQLAQLERDLVVKTEMIGEVANVAYRRGRLGPISAMLNSTSPEGFIDRAAALDAVAATEDKKLRDLIDTKDEAARAKLAIDGEIREQQKQVQVMAARKTQAETALKEAGGGENASGPPVGSGATAVAARFTGGSGCTIRPDPTSKQGCITPRLSHAYKQAKAAGFNIFLSCYRDGSSGEHPEGKACDFAVDADNIFGGTASGAARTYGNNLARFYVNNASRLGVLYVIWFRQIWLPSSGWKSYSGCCGPSELHTNHVHLSVIS</sequence>
<dbReference type="InterPro" id="IPR058593">
    <property type="entry name" value="ARB_07466-like_C"/>
</dbReference>
<keyword evidence="2" id="KW-0732">Signal</keyword>
<evidence type="ECO:0000256" key="2">
    <source>
        <dbReference type="SAM" id="SignalP"/>
    </source>
</evidence>
<gene>
    <name evidence="4" type="ORF">Psuf_014680</name>
</gene>
<evidence type="ECO:0000256" key="1">
    <source>
        <dbReference type="SAM" id="Coils"/>
    </source>
</evidence>
<dbReference type="KEGG" id="psuu:Psuf_014680"/>
<evidence type="ECO:0000313" key="5">
    <source>
        <dbReference type="Proteomes" id="UP000503011"/>
    </source>
</evidence>
<dbReference type="RefSeq" id="WP_173155205.1">
    <property type="nucleotide sequence ID" value="NZ_AP022871.1"/>
</dbReference>
<reference evidence="4 5" key="2">
    <citation type="submission" date="2020-03" db="EMBL/GenBank/DDBJ databases">
        <authorList>
            <person name="Ichikawa N."/>
            <person name="Kimura A."/>
            <person name="Kitahashi Y."/>
            <person name="Uohara A."/>
        </authorList>
    </citation>
    <scope>NUCLEOTIDE SEQUENCE [LARGE SCALE GENOMIC DNA]</scope>
    <source>
        <strain evidence="4 5">NBRC 105367</strain>
    </source>
</reference>
<name>A0A6F8YDF9_9ACTN</name>
<keyword evidence="1" id="KW-0175">Coiled coil</keyword>
<accession>A0A6F8YDF9</accession>
<feature type="signal peptide" evidence="2">
    <location>
        <begin position="1"/>
        <end position="31"/>
    </location>
</feature>
<dbReference type="Proteomes" id="UP000503011">
    <property type="component" value="Chromosome"/>
</dbReference>